<dbReference type="PRINTS" id="PR01900">
    <property type="entry name" value="YIDCPROTEIN"/>
</dbReference>
<dbReference type="AlphaFoldDB" id="A0A1G9XW60"/>
<dbReference type="NCBIfam" id="TIGR03592">
    <property type="entry name" value="yidC_oxa1_cterm"/>
    <property type="match status" value="1"/>
</dbReference>
<keyword evidence="4 9" id="KW-0812">Transmembrane</keyword>
<dbReference type="Pfam" id="PF02096">
    <property type="entry name" value="60KD_IMP"/>
    <property type="match status" value="1"/>
</dbReference>
<gene>
    <name evidence="12" type="ORF">SAMN04488502_11057</name>
</gene>
<dbReference type="PANTHER" id="PTHR12428:SF65">
    <property type="entry name" value="CYTOCHROME C OXIDASE ASSEMBLY PROTEIN COX18, MITOCHONDRIAL"/>
    <property type="match status" value="1"/>
</dbReference>
<dbReference type="GO" id="GO:0015031">
    <property type="term" value="P:protein transport"/>
    <property type="evidence" value="ECO:0007669"/>
    <property type="project" value="UniProtKB-KW"/>
</dbReference>
<dbReference type="EMBL" id="FNHB01000010">
    <property type="protein sequence ID" value="SDN00666.1"/>
    <property type="molecule type" value="Genomic_DNA"/>
</dbReference>
<evidence type="ECO:0000256" key="7">
    <source>
        <dbReference type="ARBA" id="ARBA00023136"/>
    </source>
</evidence>
<feature type="domain" description="Membrane insertase YidC/Oxa/ALB C-terminal" evidence="11">
    <location>
        <begin position="30"/>
        <end position="208"/>
    </location>
</feature>
<evidence type="ECO:0000313" key="13">
    <source>
        <dbReference type="Proteomes" id="UP000214880"/>
    </source>
</evidence>
<protein>
    <submittedName>
        <fullName evidence="12">YidC/Oxa1 family membrane protein insertase</fullName>
    </submittedName>
</protein>
<proteinExistence type="inferred from homology"/>
<dbReference type="InterPro" id="IPR028055">
    <property type="entry name" value="YidC/Oxa/ALB_C"/>
</dbReference>
<evidence type="ECO:0000313" key="12">
    <source>
        <dbReference type="EMBL" id="SDN00666.1"/>
    </source>
</evidence>
<keyword evidence="13" id="KW-1185">Reference proteome</keyword>
<keyword evidence="3" id="KW-1003">Cell membrane</keyword>
<evidence type="ECO:0000256" key="10">
    <source>
        <dbReference type="SAM" id="Phobius"/>
    </source>
</evidence>
<evidence type="ECO:0000256" key="9">
    <source>
        <dbReference type="RuleBase" id="RU003945"/>
    </source>
</evidence>
<keyword evidence="8" id="KW-0143">Chaperone</keyword>
<evidence type="ECO:0000256" key="2">
    <source>
        <dbReference type="ARBA" id="ARBA00022448"/>
    </source>
</evidence>
<evidence type="ECO:0000256" key="5">
    <source>
        <dbReference type="ARBA" id="ARBA00022927"/>
    </source>
</evidence>
<comment type="similarity">
    <text evidence="9">Belongs to the OXA1/ALB3/YidC family.</text>
</comment>
<keyword evidence="2" id="KW-0813">Transport</keyword>
<dbReference type="PRINTS" id="PR00701">
    <property type="entry name" value="60KDINNERMP"/>
</dbReference>
<organism evidence="12 13">
    <name type="scientific">Dendrosporobacter quercicolus</name>
    <dbReference type="NCBI Taxonomy" id="146817"/>
    <lineage>
        <taxon>Bacteria</taxon>
        <taxon>Bacillati</taxon>
        <taxon>Bacillota</taxon>
        <taxon>Negativicutes</taxon>
        <taxon>Selenomonadales</taxon>
        <taxon>Sporomusaceae</taxon>
        <taxon>Dendrosporobacter</taxon>
    </lineage>
</organism>
<evidence type="ECO:0000256" key="6">
    <source>
        <dbReference type="ARBA" id="ARBA00022989"/>
    </source>
</evidence>
<evidence type="ECO:0000259" key="11">
    <source>
        <dbReference type="Pfam" id="PF02096"/>
    </source>
</evidence>
<sequence>MDIFNLFVVFLQDILTFFYNFTSTFGLANYGTAIILLTIAIKMLLYPLTAKQVKSMKAMQELQPKMKEMQEKYKDNPEKLQKEMTAMYKETGVNPLAGCLPLIVQMPILIGIFYAIRDYTYLNPPPDFLWIADLARPDLTYILPVLSALTTYIQQKQTTAEVTQQTKMMMIFMPLFIGYISITFPAGLVLYWVISNVVQIAQQWWMYRQPQQPNGEAA</sequence>
<dbReference type="CDD" id="cd20070">
    <property type="entry name" value="5TM_YidC_Alb3"/>
    <property type="match status" value="1"/>
</dbReference>
<feature type="transmembrane region" description="Helical" evidence="10">
    <location>
        <begin position="170"/>
        <end position="194"/>
    </location>
</feature>
<accession>A0A1G9XW60</accession>
<evidence type="ECO:0000256" key="8">
    <source>
        <dbReference type="ARBA" id="ARBA00023186"/>
    </source>
</evidence>
<keyword evidence="7 10" id="KW-0472">Membrane</keyword>
<feature type="transmembrane region" description="Helical" evidence="10">
    <location>
        <begin position="92"/>
        <end position="116"/>
    </location>
</feature>
<dbReference type="GO" id="GO:0032977">
    <property type="term" value="F:membrane insertase activity"/>
    <property type="evidence" value="ECO:0007669"/>
    <property type="project" value="InterPro"/>
</dbReference>
<evidence type="ECO:0000256" key="1">
    <source>
        <dbReference type="ARBA" id="ARBA00004651"/>
    </source>
</evidence>
<comment type="subcellular location">
    <subcellularLocation>
        <location evidence="1">Cell membrane</location>
        <topology evidence="1">Multi-pass membrane protein</topology>
    </subcellularLocation>
    <subcellularLocation>
        <location evidence="9">Membrane</location>
        <topology evidence="9">Multi-pass membrane protein</topology>
    </subcellularLocation>
</comment>
<evidence type="ECO:0000256" key="4">
    <source>
        <dbReference type="ARBA" id="ARBA00022692"/>
    </source>
</evidence>
<keyword evidence="5" id="KW-0653">Protein transport</keyword>
<dbReference type="InterPro" id="IPR047196">
    <property type="entry name" value="YidC_ALB_C"/>
</dbReference>
<dbReference type="RefSeq" id="WP_092074534.1">
    <property type="nucleotide sequence ID" value="NZ_FNHB01000010.1"/>
</dbReference>
<feature type="transmembrane region" description="Helical" evidence="10">
    <location>
        <begin position="27"/>
        <end position="49"/>
    </location>
</feature>
<dbReference type="STRING" id="146817.SAMN04488502_11057"/>
<dbReference type="Proteomes" id="UP000214880">
    <property type="component" value="Unassembled WGS sequence"/>
</dbReference>
<dbReference type="InterPro" id="IPR001708">
    <property type="entry name" value="YidC/ALB3/OXA1/COX18"/>
</dbReference>
<dbReference type="GO" id="GO:0051205">
    <property type="term" value="P:protein insertion into membrane"/>
    <property type="evidence" value="ECO:0007669"/>
    <property type="project" value="TreeGrafter"/>
</dbReference>
<dbReference type="GO" id="GO:0005886">
    <property type="term" value="C:plasma membrane"/>
    <property type="evidence" value="ECO:0007669"/>
    <property type="project" value="UniProtKB-SubCell"/>
</dbReference>
<name>A0A1G9XW60_9FIRM</name>
<keyword evidence="6 10" id="KW-1133">Transmembrane helix</keyword>
<dbReference type="OrthoDB" id="9780552at2"/>
<dbReference type="PANTHER" id="PTHR12428">
    <property type="entry name" value="OXA1"/>
    <property type="match status" value="1"/>
</dbReference>
<evidence type="ECO:0000256" key="3">
    <source>
        <dbReference type="ARBA" id="ARBA00022475"/>
    </source>
</evidence>
<reference evidence="12 13" key="1">
    <citation type="submission" date="2016-10" db="EMBL/GenBank/DDBJ databases">
        <authorList>
            <person name="de Groot N.N."/>
        </authorList>
    </citation>
    <scope>NUCLEOTIDE SEQUENCE [LARGE SCALE GENOMIC DNA]</scope>
    <source>
        <strain evidence="12 13">DSM 1736</strain>
    </source>
</reference>